<feature type="region of interest" description="Disordered" evidence="1">
    <location>
        <begin position="1"/>
        <end position="27"/>
    </location>
</feature>
<name>A0A2Z7BGV4_9LAMI</name>
<proteinExistence type="predicted"/>
<feature type="compositionally biased region" description="Basic and acidic residues" evidence="1">
    <location>
        <begin position="91"/>
        <end position="106"/>
    </location>
</feature>
<sequence length="106" mass="11818">MVDRIEEQSHGQPVAKQPDVPHGHTLDKNVADLEEAYKVMAEGIFAYVEVVVSHITQSTNQGNFQHKEPEQGVGSSRAGETHRSIPTPPSLEERYTSPHQIEETVF</sequence>
<dbReference type="EMBL" id="KV005944">
    <property type="protein sequence ID" value="KZV33267.1"/>
    <property type="molecule type" value="Genomic_DNA"/>
</dbReference>
<dbReference type="Proteomes" id="UP000250235">
    <property type="component" value="Unassembled WGS sequence"/>
</dbReference>
<feature type="region of interest" description="Disordered" evidence="1">
    <location>
        <begin position="58"/>
        <end position="106"/>
    </location>
</feature>
<reference evidence="2 3" key="1">
    <citation type="journal article" date="2015" name="Proc. Natl. Acad. Sci. U.S.A.">
        <title>The resurrection genome of Boea hygrometrica: A blueprint for survival of dehydration.</title>
        <authorList>
            <person name="Xiao L."/>
            <person name="Yang G."/>
            <person name="Zhang L."/>
            <person name="Yang X."/>
            <person name="Zhao S."/>
            <person name="Ji Z."/>
            <person name="Zhou Q."/>
            <person name="Hu M."/>
            <person name="Wang Y."/>
            <person name="Chen M."/>
            <person name="Xu Y."/>
            <person name="Jin H."/>
            <person name="Xiao X."/>
            <person name="Hu G."/>
            <person name="Bao F."/>
            <person name="Hu Y."/>
            <person name="Wan P."/>
            <person name="Li L."/>
            <person name="Deng X."/>
            <person name="Kuang T."/>
            <person name="Xiang C."/>
            <person name="Zhu J.K."/>
            <person name="Oliver M.J."/>
            <person name="He Y."/>
        </authorList>
    </citation>
    <scope>NUCLEOTIDE SEQUENCE [LARGE SCALE GENOMIC DNA]</scope>
    <source>
        <strain evidence="3">cv. XS01</strain>
    </source>
</reference>
<evidence type="ECO:0000256" key="1">
    <source>
        <dbReference type="SAM" id="MobiDB-lite"/>
    </source>
</evidence>
<evidence type="ECO:0000313" key="3">
    <source>
        <dbReference type="Proteomes" id="UP000250235"/>
    </source>
</evidence>
<dbReference type="AlphaFoldDB" id="A0A2Z7BGV4"/>
<evidence type="ECO:0000313" key="2">
    <source>
        <dbReference type="EMBL" id="KZV33267.1"/>
    </source>
</evidence>
<organism evidence="2 3">
    <name type="scientific">Dorcoceras hygrometricum</name>
    <dbReference type="NCBI Taxonomy" id="472368"/>
    <lineage>
        <taxon>Eukaryota</taxon>
        <taxon>Viridiplantae</taxon>
        <taxon>Streptophyta</taxon>
        <taxon>Embryophyta</taxon>
        <taxon>Tracheophyta</taxon>
        <taxon>Spermatophyta</taxon>
        <taxon>Magnoliopsida</taxon>
        <taxon>eudicotyledons</taxon>
        <taxon>Gunneridae</taxon>
        <taxon>Pentapetalae</taxon>
        <taxon>asterids</taxon>
        <taxon>lamiids</taxon>
        <taxon>Lamiales</taxon>
        <taxon>Gesneriaceae</taxon>
        <taxon>Didymocarpoideae</taxon>
        <taxon>Trichosporeae</taxon>
        <taxon>Loxocarpinae</taxon>
        <taxon>Dorcoceras</taxon>
    </lineage>
</organism>
<protein>
    <submittedName>
        <fullName evidence="2">Uncharacterized protein</fullName>
    </submittedName>
</protein>
<keyword evidence="3" id="KW-1185">Reference proteome</keyword>
<gene>
    <name evidence="2" type="ORF">F511_42255</name>
</gene>
<accession>A0A2Z7BGV4</accession>